<feature type="compositionally biased region" description="Basic and acidic residues" evidence="1">
    <location>
        <begin position="8"/>
        <end position="29"/>
    </location>
</feature>
<feature type="compositionally biased region" description="Basic and acidic residues" evidence="1">
    <location>
        <begin position="42"/>
        <end position="78"/>
    </location>
</feature>
<evidence type="ECO:0000256" key="1">
    <source>
        <dbReference type="SAM" id="MobiDB-lite"/>
    </source>
</evidence>
<gene>
    <name evidence="2" type="ORF">OCTVUL_1B023493</name>
</gene>
<evidence type="ECO:0000313" key="2">
    <source>
        <dbReference type="EMBL" id="CAI9731074.1"/>
    </source>
</evidence>
<proteinExistence type="predicted"/>
<protein>
    <submittedName>
        <fullName evidence="2">Uncharacterized protein</fullName>
    </submittedName>
</protein>
<organism evidence="2 3">
    <name type="scientific">Octopus vulgaris</name>
    <name type="common">Common octopus</name>
    <dbReference type="NCBI Taxonomy" id="6645"/>
    <lineage>
        <taxon>Eukaryota</taxon>
        <taxon>Metazoa</taxon>
        <taxon>Spiralia</taxon>
        <taxon>Lophotrochozoa</taxon>
        <taxon>Mollusca</taxon>
        <taxon>Cephalopoda</taxon>
        <taxon>Coleoidea</taxon>
        <taxon>Octopodiformes</taxon>
        <taxon>Octopoda</taxon>
        <taxon>Incirrata</taxon>
        <taxon>Octopodidae</taxon>
        <taxon>Octopus</taxon>
    </lineage>
</organism>
<keyword evidence="3" id="KW-1185">Reference proteome</keyword>
<feature type="region of interest" description="Disordered" evidence="1">
    <location>
        <begin position="1"/>
        <end position="78"/>
    </location>
</feature>
<name>A0AA36FBD1_OCTVU</name>
<dbReference type="Proteomes" id="UP001162480">
    <property type="component" value="Chromosome 12"/>
</dbReference>
<accession>A0AA36FBD1</accession>
<dbReference type="AlphaFoldDB" id="A0AA36FBD1"/>
<reference evidence="2" key="1">
    <citation type="submission" date="2023-08" db="EMBL/GenBank/DDBJ databases">
        <authorList>
            <person name="Alioto T."/>
            <person name="Alioto T."/>
            <person name="Gomez Garrido J."/>
        </authorList>
    </citation>
    <scope>NUCLEOTIDE SEQUENCE</scope>
</reference>
<sequence>MRNGVGGKTDRNKTKEKEDRTKVATERSDGFVNPKRRKKARTREQSHGSAAEAEKTSKKGEEPSKLTHEVEKKPEEKEDYKNNGFMIYYKKSVEAGRRISKWKNMIRVKLLKEKFGENE</sequence>
<evidence type="ECO:0000313" key="3">
    <source>
        <dbReference type="Proteomes" id="UP001162480"/>
    </source>
</evidence>
<dbReference type="EMBL" id="OX597825">
    <property type="protein sequence ID" value="CAI9731074.1"/>
    <property type="molecule type" value="Genomic_DNA"/>
</dbReference>